<dbReference type="EMBL" id="ML977318">
    <property type="protein sequence ID" value="KAF2117978.1"/>
    <property type="molecule type" value="Genomic_DNA"/>
</dbReference>
<dbReference type="GO" id="GO:0005737">
    <property type="term" value="C:cytoplasm"/>
    <property type="evidence" value="ECO:0007669"/>
    <property type="project" value="TreeGrafter"/>
</dbReference>
<proteinExistence type="predicted"/>
<reference evidence="2" key="1">
    <citation type="journal article" date="2020" name="Stud. Mycol.">
        <title>101 Dothideomycetes genomes: a test case for predicting lifestyles and emergence of pathogens.</title>
        <authorList>
            <person name="Haridas S."/>
            <person name="Albert R."/>
            <person name="Binder M."/>
            <person name="Bloem J."/>
            <person name="Labutti K."/>
            <person name="Salamov A."/>
            <person name="Andreopoulos B."/>
            <person name="Baker S."/>
            <person name="Barry K."/>
            <person name="Bills G."/>
            <person name="Bluhm B."/>
            <person name="Cannon C."/>
            <person name="Castanera R."/>
            <person name="Culley D."/>
            <person name="Daum C."/>
            <person name="Ezra D."/>
            <person name="Gonzalez J."/>
            <person name="Henrissat B."/>
            <person name="Kuo A."/>
            <person name="Liang C."/>
            <person name="Lipzen A."/>
            <person name="Lutzoni F."/>
            <person name="Magnuson J."/>
            <person name="Mondo S."/>
            <person name="Nolan M."/>
            <person name="Ohm R."/>
            <person name="Pangilinan J."/>
            <person name="Park H.-J."/>
            <person name="Ramirez L."/>
            <person name="Alfaro M."/>
            <person name="Sun H."/>
            <person name="Tritt A."/>
            <person name="Yoshinaga Y."/>
            <person name="Zwiers L.-H."/>
            <person name="Turgeon B."/>
            <person name="Goodwin S."/>
            <person name="Spatafora J."/>
            <person name="Crous P."/>
            <person name="Grigoriev I."/>
        </authorList>
    </citation>
    <scope>NUCLEOTIDE SEQUENCE</scope>
    <source>
        <strain evidence="2">CBS 627.86</strain>
    </source>
</reference>
<dbReference type="OrthoDB" id="10262413at2759"/>
<dbReference type="Gene3D" id="3.40.50.720">
    <property type="entry name" value="NAD(P)-binding Rossmann-like Domain"/>
    <property type="match status" value="1"/>
</dbReference>
<evidence type="ECO:0000259" key="1">
    <source>
        <dbReference type="Pfam" id="PF01370"/>
    </source>
</evidence>
<dbReference type="GO" id="GO:0004029">
    <property type="term" value="F:aldehyde dehydrogenase (NAD+) activity"/>
    <property type="evidence" value="ECO:0007669"/>
    <property type="project" value="TreeGrafter"/>
</dbReference>
<accession>A0A6A5ZHV3</accession>
<organism evidence="2 3">
    <name type="scientific">Lophiotrema nucula</name>
    <dbReference type="NCBI Taxonomy" id="690887"/>
    <lineage>
        <taxon>Eukaryota</taxon>
        <taxon>Fungi</taxon>
        <taxon>Dikarya</taxon>
        <taxon>Ascomycota</taxon>
        <taxon>Pezizomycotina</taxon>
        <taxon>Dothideomycetes</taxon>
        <taxon>Pleosporomycetidae</taxon>
        <taxon>Pleosporales</taxon>
        <taxon>Lophiotremataceae</taxon>
        <taxon>Lophiotrema</taxon>
    </lineage>
</organism>
<dbReference type="Proteomes" id="UP000799770">
    <property type="component" value="Unassembled WGS sequence"/>
</dbReference>
<dbReference type="SUPFAM" id="SSF51735">
    <property type="entry name" value="NAD(P)-binding Rossmann-fold domains"/>
    <property type="match status" value="1"/>
</dbReference>
<dbReference type="InterPro" id="IPR036291">
    <property type="entry name" value="NAD(P)-bd_dom_sf"/>
</dbReference>
<feature type="domain" description="NAD-dependent epimerase/dehydratase" evidence="1">
    <location>
        <begin position="5"/>
        <end position="230"/>
    </location>
</feature>
<protein>
    <recommendedName>
        <fullName evidence="1">NAD-dependent epimerase/dehydratase domain-containing protein</fullName>
    </recommendedName>
</protein>
<name>A0A6A5ZHV3_9PLEO</name>
<evidence type="ECO:0000313" key="2">
    <source>
        <dbReference type="EMBL" id="KAF2117978.1"/>
    </source>
</evidence>
<gene>
    <name evidence="2" type="ORF">BDV96DRAFT_611553</name>
</gene>
<dbReference type="AlphaFoldDB" id="A0A6A5ZHV3"/>
<dbReference type="PANTHER" id="PTHR48079">
    <property type="entry name" value="PROTEIN YEEZ"/>
    <property type="match status" value="1"/>
</dbReference>
<sequence>MAKNILITGAAGFIGGSVLASFVTRESGPIKDANLFAAVRSAEQVQSLSKLGVKTLQLDLSDGKAVKDAVVSNEIDIVVHTASAIDTNIVSALIDGLGLRREATGKATYFIHTSITAVFSAEGGWPYGEVKDTDPIFEKEKELGDANPARKVTLLVTEASKARGVTSFILPVPQVYGRGTGEWRKLSVAIPAHVRTSIQHKSVHKFDVEGKPHAVHISDLAEFYALLVERVLLDEDIPSGEEGYYFTTVHGTQWWAIMQKLAEGLHKRGLVAEPKVEIWPSDDVAAEWLGFPRAHIRAIGVSSGDIVTVKAYEKLGWQPKWDEKMFMESLDDEVQDCLDLDTVGSSLFDAFKTSK</sequence>
<evidence type="ECO:0000313" key="3">
    <source>
        <dbReference type="Proteomes" id="UP000799770"/>
    </source>
</evidence>
<keyword evidence="3" id="KW-1185">Reference proteome</keyword>
<dbReference type="InterPro" id="IPR051783">
    <property type="entry name" value="NAD(P)-dependent_oxidoreduct"/>
</dbReference>
<dbReference type="InterPro" id="IPR001509">
    <property type="entry name" value="Epimerase_deHydtase"/>
</dbReference>
<dbReference type="PANTHER" id="PTHR48079:SF6">
    <property type="entry name" value="NAD(P)-BINDING DOMAIN-CONTAINING PROTEIN-RELATED"/>
    <property type="match status" value="1"/>
</dbReference>
<dbReference type="Pfam" id="PF01370">
    <property type="entry name" value="Epimerase"/>
    <property type="match status" value="1"/>
</dbReference>